<evidence type="ECO:0000313" key="2">
    <source>
        <dbReference type="EMBL" id="GHI27034.1"/>
    </source>
</evidence>
<name>A0ABQ3PPU6_9ACTN</name>
<dbReference type="PANTHER" id="PTHR43223:SF1">
    <property type="entry name" value="ALKYL_ARYL-SULFATASE BDS1"/>
    <property type="match status" value="1"/>
</dbReference>
<comment type="caution">
    <text evidence="2">The sequence shown here is derived from an EMBL/GenBank/DDBJ whole genome shotgun (WGS) entry which is preliminary data.</text>
</comment>
<dbReference type="SUPFAM" id="SSF56281">
    <property type="entry name" value="Metallo-hydrolase/oxidoreductase"/>
    <property type="match status" value="1"/>
</dbReference>
<evidence type="ECO:0000313" key="3">
    <source>
        <dbReference type="Proteomes" id="UP001052739"/>
    </source>
</evidence>
<dbReference type="Gene3D" id="3.60.15.30">
    <property type="entry name" value="Metallo-beta-lactamase domain"/>
    <property type="match status" value="1"/>
</dbReference>
<proteinExistence type="predicted"/>
<protein>
    <submittedName>
        <fullName evidence="2">Uncharacterized protein</fullName>
    </submittedName>
</protein>
<dbReference type="EMBL" id="BNDW01000112">
    <property type="protein sequence ID" value="GHI27034.1"/>
    <property type="molecule type" value="Genomic_DNA"/>
</dbReference>
<evidence type="ECO:0000256" key="1">
    <source>
        <dbReference type="SAM" id="MobiDB-lite"/>
    </source>
</evidence>
<dbReference type="Proteomes" id="UP001052739">
    <property type="component" value="Unassembled WGS sequence"/>
</dbReference>
<reference evidence="2" key="1">
    <citation type="submission" date="2024-05" db="EMBL/GenBank/DDBJ databases">
        <title>Whole genome shotgun sequence of Streptomyces hydrogenans NBRC 13475.</title>
        <authorList>
            <person name="Komaki H."/>
            <person name="Tamura T."/>
        </authorList>
    </citation>
    <scope>NUCLEOTIDE SEQUENCE</scope>
    <source>
        <strain evidence="2">NBRC 13475</strain>
    </source>
</reference>
<feature type="region of interest" description="Disordered" evidence="1">
    <location>
        <begin position="62"/>
        <end position="97"/>
    </location>
</feature>
<dbReference type="PANTHER" id="PTHR43223">
    <property type="entry name" value="ALKYL/ARYL-SULFATASE"/>
    <property type="match status" value="1"/>
</dbReference>
<accession>A0ABQ3PPU6</accession>
<feature type="compositionally biased region" description="Basic and acidic residues" evidence="1">
    <location>
        <begin position="70"/>
        <end position="85"/>
    </location>
</feature>
<gene>
    <name evidence="2" type="ORF">Shyd_84050</name>
</gene>
<dbReference type="InterPro" id="IPR036866">
    <property type="entry name" value="RibonucZ/Hydroxyglut_hydro"/>
</dbReference>
<organism evidence="2 3">
    <name type="scientific">Streptomyces hydrogenans</name>
    <dbReference type="NCBI Taxonomy" id="1873719"/>
    <lineage>
        <taxon>Bacteria</taxon>
        <taxon>Bacillati</taxon>
        <taxon>Actinomycetota</taxon>
        <taxon>Actinomycetes</taxon>
        <taxon>Kitasatosporales</taxon>
        <taxon>Streptomycetaceae</taxon>
        <taxon>Streptomyces</taxon>
    </lineage>
</organism>
<dbReference type="InterPro" id="IPR052195">
    <property type="entry name" value="Bact_Alkyl/Aryl-Sulfatase"/>
</dbReference>
<sequence length="97" mass="11326">MWDPAAYDFVTEAETEGRAPGTVDPSLWRQARLLSRQGLYRVTERIYQVRGLDLSNMTIVEGRHRRHRDRPADLRRDRRRGDRALPRAPRATGRSGR</sequence>
<keyword evidence="3" id="KW-1185">Reference proteome</keyword>